<evidence type="ECO:0000313" key="5">
    <source>
        <dbReference type="EMBL" id="RRA98086.1"/>
    </source>
</evidence>
<protein>
    <submittedName>
        <fullName evidence="5">Glycoside hydrolase family 28 protein</fullName>
    </submittedName>
</protein>
<dbReference type="EMBL" id="RQJO01000016">
    <property type="protein sequence ID" value="RRA98086.1"/>
    <property type="molecule type" value="Genomic_DNA"/>
</dbReference>
<dbReference type="GO" id="GO:0004650">
    <property type="term" value="F:polygalacturonase activity"/>
    <property type="evidence" value="ECO:0007669"/>
    <property type="project" value="InterPro"/>
</dbReference>
<dbReference type="InterPro" id="IPR006626">
    <property type="entry name" value="PbH1"/>
</dbReference>
<keyword evidence="2 4" id="KW-0378">Hydrolase</keyword>
<organism evidence="5 6">
    <name type="scientific">Larkinella rosea</name>
    <dbReference type="NCBI Taxonomy" id="2025312"/>
    <lineage>
        <taxon>Bacteria</taxon>
        <taxon>Pseudomonadati</taxon>
        <taxon>Bacteroidota</taxon>
        <taxon>Cytophagia</taxon>
        <taxon>Cytophagales</taxon>
        <taxon>Spirosomataceae</taxon>
        <taxon>Larkinella</taxon>
    </lineage>
</organism>
<comment type="similarity">
    <text evidence="1 4">Belongs to the glycosyl hydrolase 28 family.</text>
</comment>
<dbReference type="SMART" id="SM00710">
    <property type="entry name" value="PbH1"/>
    <property type="match status" value="5"/>
</dbReference>
<evidence type="ECO:0000313" key="6">
    <source>
        <dbReference type="Proteomes" id="UP000271925"/>
    </source>
</evidence>
<evidence type="ECO:0000256" key="1">
    <source>
        <dbReference type="ARBA" id="ARBA00008834"/>
    </source>
</evidence>
<keyword evidence="3 4" id="KW-0326">Glycosidase</keyword>
<evidence type="ECO:0000256" key="4">
    <source>
        <dbReference type="RuleBase" id="RU361169"/>
    </source>
</evidence>
<dbReference type="RefSeq" id="WP_124879326.1">
    <property type="nucleotide sequence ID" value="NZ_RQJO01000016.1"/>
</dbReference>
<dbReference type="InterPro" id="IPR000743">
    <property type="entry name" value="Glyco_hydro_28"/>
</dbReference>
<dbReference type="PANTHER" id="PTHR31339">
    <property type="entry name" value="PECTIN LYASE-RELATED"/>
    <property type="match status" value="1"/>
</dbReference>
<sequence>MSGAFNILFLWLVVSISGFAQKSTGVWDVFATGAKGDGKILDTKAIQKAIDQCHAAGGGKVYLHNGQFLSGTIYLKNNVTLWVEAGATLLGSPKAAEFPDQPSEFPTYDEHPLTSKALIYAENVRNISIEGRGTIDGRGDLIDNRGPNDPYLRPSFKYRPRIIHVRGCENVQIKGVTLQNAASWVQTYQACKNLIIDGITVDSRENKDVENPNREHAVKHRNTDGMDLVDCEVVRVSNCFITSGDDGICLKSFSPDRACRNITISNCVVSSGASGIKIGTETAGRIEDVVVQNCTVFDTWGDGLAIMTVDGAQIRRVTFSDISLRNIKRSGIFIRLGTRNKKYGANTVVNKPVLQDVMISNVQGSRLASLGCSVTGLPDYPVENVLLRNLNLEFEGGITGVKSTPIPEKADAYPVGTMFGATLPAYGFYVRHARNMTFDQVQLRFANEDQRPAVVFDNTEELEIRGLKAQSAAQTPDLIRLINTRKTNIADSRPTSAVATFLSVYGSQSSAITLINNQLVLSKQTFFFETPSLKESVKESGTIQ</sequence>
<accession>A0A3P1BAE1</accession>
<dbReference type="InterPro" id="IPR051801">
    <property type="entry name" value="GH28_Enzymes"/>
</dbReference>
<dbReference type="GO" id="GO:0005975">
    <property type="term" value="P:carbohydrate metabolic process"/>
    <property type="evidence" value="ECO:0007669"/>
    <property type="project" value="InterPro"/>
</dbReference>
<comment type="caution">
    <text evidence="5">The sequence shown here is derived from an EMBL/GenBank/DDBJ whole genome shotgun (WGS) entry which is preliminary data.</text>
</comment>
<proteinExistence type="inferred from homology"/>
<gene>
    <name evidence="5" type="ORF">EHT25_30940</name>
</gene>
<dbReference type="SUPFAM" id="SSF51126">
    <property type="entry name" value="Pectin lyase-like"/>
    <property type="match status" value="1"/>
</dbReference>
<keyword evidence="6" id="KW-1185">Reference proteome</keyword>
<dbReference type="AlphaFoldDB" id="A0A3P1BAE1"/>
<dbReference type="InterPro" id="IPR011050">
    <property type="entry name" value="Pectin_lyase_fold/virulence"/>
</dbReference>
<dbReference type="Pfam" id="PF00295">
    <property type="entry name" value="Glyco_hydro_28"/>
    <property type="match status" value="1"/>
</dbReference>
<name>A0A3P1BAE1_9BACT</name>
<evidence type="ECO:0000256" key="2">
    <source>
        <dbReference type="ARBA" id="ARBA00022801"/>
    </source>
</evidence>
<dbReference type="Gene3D" id="2.160.20.10">
    <property type="entry name" value="Single-stranded right-handed beta-helix, Pectin lyase-like"/>
    <property type="match status" value="1"/>
</dbReference>
<dbReference type="OrthoDB" id="9795222at2"/>
<reference evidence="5 6" key="1">
    <citation type="submission" date="2018-11" db="EMBL/GenBank/DDBJ databases">
        <authorList>
            <person name="Zhou Z."/>
            <person name="Wang G."/>
        </authorList>
    </citation>
    <scope>NUCLEOTIDE SEQUENCE [LARGE SCALE GENOMIC DNA]</scope>
    <source>
        <strain evidence="5 6">KCTC52004</strain>
    </source>
</reference>
<evidence type="ECO:0000256" key="3">
    <source>
        <dbReference type="ARBA" id="ARBA00023295"/>
    </source>
</evidence>
<dbReference type="Proteomes" id="UP000271925">
    <property type="component" value="Unassembled WGS sequence"/>
</dbReference>
<dbReference type="PANTHER" id="PTHR31339:SF9">
    <property type="entry name" value="PLASMIN AND FIBRONECTIN-BINDING PROTEIN A"/>
    <property type="match status" value="1"/>
</dbReference>
<dbReference type="InterPro" id="IPR012334">
    <property type="entry name" value="Pectin_lyas_fold"/>
</dbReference>